<dbReference type="EMBL" id="JARBHB010000011">
    <property type="protein sequence ID" value="KAJ8872591.1"/>
    <property type="molecule type" value="Genomic_DNA"/>
</dbReference>
<evidence type="ECO:0000313" key="1">
    <source>
        <dbReference type="EMBL" id="KAJ8872591.1"/>
    </source>
</evidence>
<organism evidence="1 2">
    <name type="scientific">Dryococelus australis</name>
    <dbReference type="NCBI Taxonomy" id="614101"/>
    <lineage>
        <taxon>Eukaryota</taxon>
        <taxon>Metazoa</taxon>
        <taxon>Ecdysozoa</taxon>
        <taxon>Arthropoda</taxon>
        <taxon>Hexapoda</taxon>
        <taxon>Insecta</taxon>
        <taxon>Pterygota</taxon>
        <taxon>Neoptera</taxon>
        <taxon>Polyneoptera</taxon>
        <taxon>Phasmatodea</taxon>
        <taxon>Verophasmatodea</taxon>
        <taxon>Anareolatae</taxon>
        <taxon>Phasmatidae</taxon>
        <taxon>Eurycanthinae</taxon>
        <taxon>Dryococelus</taxon>
    </lineage>
</organism>
<reference evidence="1 2" key="1">
    <citation type="submission" date="2023-02" db="EMBL/GenBank/DDBJ databases">
        <title>LHISI_Scaffold_Assembly.</title>
        <authorList>
            <person name="Stuart O.P."/>
            <person name="Cleave R."/>
            <person name="Magrath M.J.L."/>
            <person name="Mikheyev A.S."/>
        </authorList>
    </citation>
    <scope>NUCLEOTIDE SEQUENCE [LARGE SCALE GENOMIC DNA]</scope>
    <source>
        <strain evidence="1">Daus_M_001</strain>
        <tissue evidence="1">Leg muscle</tissue>
    </source>
</reference>
<keyword evidence="2" id="KW-1185">Reference proteome</keyword>
<proteinExistence type="predicted"/>
<protein>
    <submittedName>
        <fullName evidence="1">Uncharacterized protein</fullName>
    </submittedName>
</protein>
<sequence>MKLCDGVASTGVHFDRRVLLYTRVKNGYVRLVEPNISKSPGATLAERLACSPPTKANRVQSPAGPLPDFRKWESYRAMPLVGGFSPGISRFPAISFRRCSILILITPIGSTGLAVKSRPNLLTHTSAKPEVNGESPRACCRKRKDAGEEYLLGAPLARAGTSLVRLTDMPPSEGGGAEEGSWVRAYYDQHPIAAATNAMLNIGGSGSTTEDQPQSMGSLECYRFPGLVLGDKDRLEFWPQVRGNTEAAAKGQTSEVLVYTGLWSLAYRGLTVAERLACSPPANPRPGHSRILACGNRAGRCRWSASAAVLTRTTTCRAVCCKLPWRGIQPGTCPRAQTTACRTSSCSQFLTAVLNEYFYAWLLWLEVQTTLLYQGIGRDGLFLCHIAGRRYSREIIYTIRPICSLVCFVRYFVCWGAAVAERLARSPATKAIRAQSPAVVTGPSQVGIVPDDVTGRWALPGISRLPRTFIPARK</sequence>
<dbReference type="Proteomes" id="UP001159363">
    <property type="component" value="Chromosome 10"/>
</dbReference>
<comment type="caution">
    <text evidence="1">The sequence shown here is derived from an EMBL/GenBank/DDBJ whole genome shotgun (WGS) entry which is preliminary data.</text>
</comment>
<gene>
    <name evidence="1" type="ORF">PR048_026197</name>
</gene>
<accession>A0ABQ9GKP1</accession>
<evidence type="ECO:0000313" key="2">
    <source>
        <dbReference type="Proteomes" id="UP001159363"/>
    </source>
</evidence>
<name>A0ABQ9GKP1_9NEOP</name>